<keyword evidence="2" id="KW-1133">Transmembrane helix</keyword>
<feature type="transmembrane region" description="Helical" evidence="2">
    <location>
        <begin position="146"/>
        <end position="164"/>
    </location>
</feature>
<name>A0A9P5MQF1_9AGAM</name>
<keyword evidence="4" id="KW-1185">Reference proteome</keyword>
<feature type="region of interest" description="Disordered" evidence="1">
    <location>
        <begin position="51"/>
        <end position="73"/>
    </location>
</feature>
<dbReference type="EMBL" id="WHVB01000031">
    <property type="protein sequence ID" value="KAF8468612.1"/>
    <property type="molecule type" value="Genomic_DNA"/>
</dbReference>
<proteinExistence type="predicted"/>
<dbReference type="Proteomes" id="UP000759537">
    <property type="component" value="Unassembled WGS sequence"/>
</dbReference>
<sequence length="166" mass="18927">MALRSVCIVRIIPHSVLTQPSTRPEPPPFTARSSRRPPRRGLLVRLLETAQTPCQSSPCPTDSEEAEPRTGVSTVPLEVHGGLRRRPPLAHKGLDSPYIYDTTTGFAPPSIRSPQYLVCPWSRQTGRKQCRVVCEIQRLFRWFRNWPYAPLLHLLLPSIVLLYVRR</sequence>
<evidence type="ECO:0000313" key="4">
    <source>
        <dbReference type="Proteomes" id="UP000759537"/>
    </source>
</evidence>
<accession>A0A9P5MQF1</accession>
<feature type="region of interest" description="Disordered" evidence="1">
    <location>
        <begin position="18"/>
        <end position="38"/>
    </location>
</feature>
<evidence type="ECO:0000256" key="2">
    <source>
        <dbReference type="SAM" id="Phobius"/>
    </source>
</evidence>
<keyword evidence="2" id="KW-0812">Transmembrane</keyword>
<reference evidence="3" key="2">
    <citation type="journal article" date="2020" name="Nat. Commun.">
        <title>Large-scale genome sequencing of mycorrhizal fungi provides insights into the early evolution of symbiotic traits.</title>
        <authorList>
            <person name="Miyauchi S."/>
            <person name="Kiss E."/>
            <person name="Kuo A."/>
            <person name="Drula E."/>
            <person name="Kohler A."/>
            <person name="Sanchez-Garcia M."/>
            <person name="Morin E."/>
            <person name="Andreopoulos B."/>
            <person name="Barry K.W."/>
            <person name="Bonito G."/>
            <person name="Buee M."/>
            <person name="Carver A."/>
            <person name="Chen C."/>
            <person name="Cichocki N."/>
            <person name="Clum A."/>
            <person name="Culley D."/>
            <person name="Crous P.W."/>
            <person name="Fauchery L."/>
            <person name="Girlanda M."/>
            <person name="Hayes R.D."/>
            <person name="Keri Z."/>
            <person name="LaButti K."/>
            <person name="Lipzen A."/>
            <person name="Lombard V."/>
            <person name="Magnuson J."/>
            <person name="Maillard F."/>
            <person name="Murat C."/>
            <person name="Nolan M."/>
            <person name="Ohm R.A."/>
            <person name="Pangilinan J."/>
            <person name="Pereira M.F."/>
            <person name="Perotto S."/>
            <person name="Peter M."/>
            <person name="Pfister S."/>
            <person name="Riley R."/>
            <person name="Sitrit Y."/>
            <person name="Stielow J.B."/>
            <person name="Szollosi G."/>
            <person name="Zifcakova L."/>
            <person name="Stursova M."/>
            <person name="Spatafora J.W."/>
            <person name="Tedersoo L."/>
            <person name="Vaario L.M."/>
            <person name="Yamada A."/>
            <person name="Yan M."/>
            <person name="Wang P."/>
            <person name="Xu J."/>
            <person name="Bruns T."/>
            <person name="Baldrian P."/>
            <person name="Vilgalys R."/>
            <person name="Dunand C."/>
            <person name="Henrissat B."/>
            <person name="Grigoriev I.V."/>
            <person name="Hibbett D."/>
            <person name="Nagy L.G."/>
            <person name="Martin F.M."/>
        </authorList>
    </citation>
    <scope>NUCLEOTIDE SEQUENCE</scope>
    <source>
        <strain evidence="3">Prilba</strain>
    </source>
</reference>
<reference evidence="3" key="1">
    <citation type="submission" date="2019-10" db="EMBL/GenBank/DDBJ databases">
        <authorList>
            <consortium name="DOE Joint Genome Institute"/>
            <person name="Kuo A."/>
            <person name="Miyauchi S."/>
            <person name="Kiss E."/>
            <person name="Drula E."/>
            <person name="Kohler A."/>
            <person name="Sanchez-Garcia M."/>
            <person name="Andreopoulos B."/>
            <person name="Barry K.W."/>
            <person name="Bonito G."/>
            <person name="Buee M."/>
            <person name="Carver A."/>
            <person name="Chen C."/>
            <person name="Cichocki N."/>
            <person name="Clum A."/>
            <person name="Culley D."/>
            <person name="Crous P.W."/>
            <person name="Fauchery L."/>
            <person name="Girlanda M."/>
            <person name="Hayes R."/>
            <person name="Keri Z."/>
            <person name="LaButti K."/>
            <person name="Lipzen A."/>
            <person name="Lombard V."/>
            <person name="Magnuson J."/>
            <person name="Maillard F."/>
            <person name="Morin E."/>
            <person name="Murat C."/>
            <person name="Nolan M."/>
            <person name="Ohm R."/>
            <person name="Pangilinan J."/>
            <person name="Pereira M."/>
            <person name="Perotto S."/>
            <person name="Peter M."/>
            <person name="Riley R."/>
            <person name="Sitrit Y."/>
            <person name="Stielow B."/>
            <person name="Szollosi G."/>
            <person name="Zifcakova L."/>
            <person name="Stursova M."/>
            <person name="Spatafora J.W."/>
            <person name="Tedersoo L."/>
            <person name="Vaario L.-M."/>
            <person name="Yamada A."/>
            <person name="Yan M."/>
            <person name="Wang P."/>
            <person name="Xu J."/>
            <person name="Bruns T."/>
            <person name="Baldrian P."/>
            <person name="Vilgalys R."/>
            <person name="Henrissat B."/>
            <person name="Grigoriev I.V."/>
            <person name="Hibbett D."/>
            <person name="Nagy L.G."/>
            <person name="Martin F.M."/>
        </authorList>
    </citation>
    <scope>NUCLEOTIDE SEQUENCE</scope>
    <source>
        <strain evidence="3">Prilba</strain>
    </source>
</reference>
<keyword evidence="2" id="KW-0472">Membrane</keyword>
<gene>
    <name evidence="3" type="ORF">DFH94DRAFT_281331</name>
</gene>
<organism evidence="3 4">
    <name type="scientific">Russula ochroleuca</name>
    <dbReference type="NCBI Taxonomy" id="152965"/>
    <lineage>
        <taxon>Eukaryota</taxon>
        <taxon>Fungi</taxon>
        <taxon>Dikarya</taxon>
        <taxon>Basidiomycota</taxon>
        <taxon>Agaricomycotina</taxon>
        <taxon>Agaricomycetes</taxon>
        <taxon>Russulales</taxon>
        <taxon>Russulaceae</taxon>
        <taxon>Russula</taxon>
    </lineage>
</organism>
<evidence type="ECO:0000313" key="3">
    <source>
        <dbReference type="EMBL" id="KAF8468612.1"/>
    </source>
</evidence>
<protein>
    <submittedName>
        <fullName evidence="3">Uncharacterized protein</fullName>
    </submittedName>
</protein>
<dbReference type="AlphaFoldDB" id="A0A9P5MQF1"/>
<evidence type="ECO:0000256" key="1">
    <source>
        <dbReference type="SAM" id="MobiDB-lite"/>
    </source>
</evidence>
<comment type="caution">
    <text evidence="3">The sequence shown here is derived from an EMBL/GenBank/DDBJ whole genome shotgun (WGS) entry which is preliminary data.</text>
</comment>
<feature type="compositionally biased region" description="Polar residues" evidence="1">
    <location>
        <begin position="51"/>
        <end position="60"/>
    </location>
</feature>